<dbReference type="GO" id="GO:0046872">
    <property type="term" value="F:metal ion binding"/>
    <property type="evidence" value="ECO:0007669"/>
    <property type="project" value="UniProtKB-KW"/>
</dbReference>
<evidence type="ECO:0000256" key="3">
    <source>
        <dbReference type="ARBA" id="ARBA00023004"/>
    </source>
</evidence>
<dbReference type="FunFam" id="2.60.120.330:FF:000154">
    <property type="entry name" value="Uncharacterized protein"/>
    <property type="match status" value="1"/>
</dbReference>
<evidence type="ECO:0000313" key="7">
    <source>
        <dbReference type="EMBL" id="TYH90570.1"/>
    </source>
</evidence>
<dbReference type="EMBL" id="CM017622">
    <property type="protein sequence ID" value="TYH90570.1"/>
    <property type="molecule type" value="Genomic_DNA"/>
</dbReference>
<dbReference type="Pfam" id="PF03171">
    <property type="entry name" value="2OG-FeII_Oxy"/>
    <property type="match status" value="1"/>
</dbReference>
<dbReference type="PANTHER" id="PTHR47991">
    <property type="entry name" value="OXOGLUTARATE/IRON-DEPENDENT DIOXYGENASE"/>
    <property type="match status" value="1"/>
</dbReference>
<dbReference type="InterPro" id="IPR044861">
    <property type="entry name" value="IPNS-like_FE2OG_OXY"/>
</dbReference>
<evidence type="ECO:0000256" key="1">
    <source>
        <dbReference type="ARBA" id="ARBA00008056"/>
    </source>
</evidence>
<dbReference type="PROSITE" id="PS51471">
    <property type="entry name" value="FE2OG_OXY"/>
    <property type="match status" value="1"/>
</dbReference>
<feature type="compositionally biased region" description="Pro residues" evidence="5">
    <location>
        <begin position="11"/>
        <end position="24"/>
    </location>
</feature>
<reference evidence="7 8" key="1">
    <citation type="submission" date="2019-07" db="EMBL/GenBank/DDBJ databases">
        <title>WGS assembly of Gossypium tomentosum.</title>
        <authorList>
            <person name="Chen Z.J."/>
            <person name="Sreedasyam A."/>
            <person name="Ando A."/>
            <person name="Song Q."/>
            <person name="De L."/>
            <person name="Hulse-Kemp A."/>
            <person name="Ding M."/>
            <person name="Ye W."/>
            <person name="Kirkbride R."/>
            <person name="Jenkins J."/>
            <person name="Plott C."/>
            <person name="Lovell J."/>
            <person name="Lin Y.-M."/>
            <person name="Vaughn R."/>
            <person name="Liu B."/>
            <person name="Li W."/>
            <person name="Simpson S."/>
            <person name="Scheffler B."/>
            <person name="Saski C."/>
            <person name="Grover C."/>
            <person name="Hu G."/>
            <person name="Conover J."/>
            <person name="Carlson J."/>
            <person name="Shu S."/>
            <person name="Boston L."/>
            <person name="Williams M."/>
            <person name="Peterson D."/>
            <person name="Mcgee K."/>
            <person name="Jones D."/>
            <person name="Wendel J."/>
            <person name="Stelly D."/>
            <person name="Grimwood J."/>
            <person name="Schmutz J."/>
        </authorList>
    </citation>
    <scope>NUCLEOTIDE SEQUENCE [LARGE SCALE GENOMIC DNA]</scope>
    <source>
        <strain evidence="7">7179.01</strain>
    </source>
</reference>
<comment type="similarity">
    <text evidence="1 4">Belongs to the iron/ascorbate-dependent oxidoreductase family.</text>
</comment>
<dbReference type="SUPFAM" id="SSF51197">
    <property type="entry name" value="Clavaminate synthase-like"/>
    <property type="match status" value="1"/>
</dbReference>
<keyword evidence="2 4" id="KW-0479">Metal-binding</keyword>
<dbReference type="InterPro" id="IPR005123">
    <property type="entry name" value="Oxoglu/Fe-dep_dioxygenase_dom"/>
</dbReference>
<evidence type="ECO:0000256" key="2">
    <source>
        <dbReference type="ARBA" id="ARBA00022723"/>
    </source>
</evidence>
<dbReference type="InterPro" id="IPR027443">
    <property type="entry name" value="IPNS-like_sf"/>
</dbReference>
<feature type="domain" description="Fe2OG dioxygenase" evidence="6">
    <location>
        <begin position="216"/>
        <end position="318"/>
    </location>
</feature>
<gene>
    <name evidence="7" type="ORF">ES332_A13G057800v1</name>
</gene>
<dbReference type="GO" id="GO:0016491">
    <property type="term" value="F:oxidoreductase activity"/>
    <property type="evidence" value="ECO:0007669"/>
    <property type="project" value="UniProtKB-KW"/>
</dbReference>
<dbReference type="InterPro" id="IPR026992">
    <property type="entry name" value="DIOX_N"/>
</dbReference>
<keyword evidence="3 4" id="KW-0408">Iron</keyword>
<evidence type="ECO:0000259" key="6">
    <source>
        <dbReference type="PROSITE" id="PS51471"/>
    </source>
</evidence>
<accession>A0A5D2MGM1</accession>
<dbReference type="AlphaFoldDB" id="A0A5D2MGM1"/>
<protein>
    <recommendedName>
        <fullName evidence="6">Fe2OG dioxygenase domain-containing protein</fullName>
    </recommendedName>
</protein>
<keyword evidence="8" id="KW-1185">Reference proteome</keyword>
<dbReference type="InterPro" id="IPR050295">
    <property type="entry name" value="Plant_2OG-oxidoreductases"/>
</dbReference>
<sequence>MAATALTGSPPSQPSLTHPPPPPRKLTTVKALSESPGLSSIPSIYTFLKQPYHEPVSDTEEPIPTIDFSLLTSSLPDERSKTIRELGKACRDWGFFMRMMKAIIEACREFLELPEEEKRGISGKHVLDPIRFGTSFNESVDEILCWRDYVKIFQHPEFHSPNKPPSFRALAQYHCYLNGLRPNRLELTWALNGFSLHTEFPQTHPFYFHPRRKSPTINGLQLIAANLYPPCPQPELAMGLPPHSDHGLLTLLIQNQIGGLQVQHKGKWVNIDPIPNSFLANIGDHIEILSNGKYKSVLHRAVVNNRDVRISIAVPHGPALDAIVSPDSKLVENVGNPPAYGAMKYKEYLEFQQGTMLNGKSFLERIRNRV</sequence>
<organism evidence="7 8">
    <name type="scientific">Gossypium tomentosum</name>
    <name type="common">Hawaiian cotton</name>
    <name type="synonym">Gossypium sandvicense</name>
    <dbReference type="NCBI Taxonomy" id="34277"/>
    <lineage>
        <taxon>Eukaryota</taxon>
        <taxon>Viridiplantae</taxon>
        <taxon>Streptophyta</taxon>
        <taxon>Embryophyta</taxon>
        <taxon>Tracheophyta</taxon>
        <taxon>Spermatophyta</taxon>
        <taxon>Magnoliopsida</taxon>
        <taxon>eudicotyledons</taxon>
        <taxon>Gunneridae</taxon>
        <taxon>Pentapetalae</taxon>
        <taxon>rosids</taxon>
        <taxon>malvids</taxon>
        <taxon>Malvales</taxon>
        <taxon>Malvaceae</taxon>
        <taxon>Malvoideae</taxon>
        <taxon>Gossypium</taxon>
    </lineage>
</organism>
<feature type="region of interest" description="Disordered" evidence="5">
    <location>
        <begin position="1"/>
        <end position="38"/>
    </location>
</feature>
<proteinExistence type="inferred from homology"/>
<evidence type="ECO:0000313" key="8">
    <source>
        <dbReference type="Proteomes" id="UP000322667"/>
    </source>
</evidence>
<keyword evidence="4" id="KW-0560">Oxidoreductase</keyword>
<dbReference type="Gene3D" id="2.60.120.330">
    <property type="entry name" value="B-lactam Antibiotic, Isopenicillin N Synthase, Chain"/>
    <property type="match status" value="1"/>
</dbReference>
<name>A0A5D2MGM1_GOSTO</name>
<dbReference type="Pfam" id="PF14226">
    <property type="entry name" value="DIOX_N"/>
    <property type="match status" value="1"/>
</dbReference>
<dbReference type="Proteomes" id="UP000322667">
    <property type="component" value="Chromosome A13"/>
</dbReference>
<evidence type="ECO:0000256" key="4">
    <source>
        <dbReference type="RuleBase" id="RU003682"/>
    </source>
</evidence>
<evidence type="ECO:0000256" key="5">
    <source>
        <dbReference type="SAM" id="MobiDB-lite"/>
    </source>
</evidence>